<reference evidence="1 2" key="1">
    <citation type="submission" date="2021-08" db="EMBL/GenBank/DDBJ databases">
        <title>Streptomyces sp. PTM05 isolated from lichen.</title>
        <authorList>
            <person name="Somphong A."/>
            <person name="Phongsopitanun W."/>
            <person name="Tanasupawat S."/>
        </authorList>
    </citation>
    <scope>NUCLEOTIDE SEQUENCE [LARGE SCALE GENOMIC DNA]</scope>
    <source>
        <strain evidence="1 2">Ptm05</strain>
    </source>
</reference>
<dbReference type="Gene3D" id="1.20.120.450">
    <property type="entry name" value="dinb family like domain"/>
    <property type="match status" value="1"/>
</dbReference>
<gene>
    <name evidence="1" type="ORF">K7472_21775</name>
</gene>
<dbReference type="Pfam" id="PF04978">
    <property type="entry name" value="MST"/>
    <property type="match status" value="1"/>
</dbReference>
<protein>
    <submittedName>
        <fullName evidence="1">DinB family protein</fullName>
    </submittedName>
</protein>
<dbReference type="RefSeq" id="WP_222980194.1">
    <property type="nucleotide sequence ID" value="NZ_JAINVZ010000016.1"/>
</dbReference>
<comment type="caution">
    <text evidence="1">The sequence shown here is derived from an EMBL/GenBank/DDBJ whole genome shotgun (WGS) entry which is preliminary data.</text>
</comment>
<dbReference type="EMBL" id="JAINVZ010000016">
    <property type="protein sequence ID" value="MBY8887447.1"/>
    <property type="molecule type" value="Genomic_DNA"/>
</dbReference>
<keyword evidence="2" id="KW-1185">Reference proteome</keyword>
<evidence type="ECO:0000313" key="1">
    <source>
        <dbReference type="EMBL" id="MBY8887447.1"/>
    </source>
</evidence>
<evidence type="ECO:0000313" key="2">
    <source>
        <dbReference type="Proteomes" id="UP001198565"/>
    </source>
</evidence>
<organism evidence="1 2">
    <name type="scientific">Streptantibioticus parmotrematis</name>
    <dbReference type="NCBI Taxonomy" id="2873249"/>
    <lineage>
        <taxon>Bacteria</taxon>
        <taxon>Bacillati</taxon>
        <taxon>Actinomycetota</taxon>
        <taxon>Actinomycetes</taxon>
        <taxon>Kitasatosporales</taxon>
        <taxon>Streptomycetaceae</taxon>
        <taxon>Streptantibioticus</taxon>
    </lineage>
</organism>
<dbReference type="Proteomes" id="UP001198565">
    <property type="component" value="Unassembled WGS sequence"/>
</dbReference>
<sequence length="190" mass="20833">MVTFVGEGNDERETLLMFVAEQRAAVIRAAFGLTDEQAAARPTKSELSVAGLIKHCTEVERHWIVGILSGRPQDLVPRDESNWHDSFRMVGDETLDGLIAAYRAAGRETEELVRALPDLEVTVALPDLPWFPPGAKRSARWILAHLIQEAGRHAGHADILRESLDGGTSFALIAAERQAREGDEQEAATS</sequence>
<dbReference type="InterPro" id="IPR007061">
    <property type="entry name" value="MST-like"/>
</dbReference>
<dbReference type="SUPFAM" id="SSF109854">
    <property type="entry name" value="DinB/YfiT-like putative metalloenzymes"/>
    <property type="match status" value="1"/>
</dbReference>
<proteinExistence type="predicted"/>
<dbReference type="InterPro" id="IPR034660">
    <property type="entry name" value="DinB/YfiT-like"/>
</dbReference>
<name>A0ABS7R093_9ACTN</name>
<accession>A0ABS7R093</accession>